<organism evidence="12 13">
    <name type="scientific">Geobacillus genomosp. 3</name>
    <dbReference type="NCBI Taxonomy" id="1921421"/>
    <lineage>
        <taxon>Bacteria</taxon>
        <taxon>Bacillati</taxon>
        <taxon>Bacillota</taxon>
        <taxon>Bacilli</taxon>
        <taxon>Bacillales</taxon>
        <taxon>Anoxybacillaceae</taxon>
        <taxon>Geobacillus</taxon>
    </lineage>
</organism>
<dbReference type="InterPro" id="IPR029061">
    <property type="entry name" value="THDP-binding"/>
</dbReference>
<sequence>METAAEPPMKTKMGGDPMFDPDKLPVEVVQILDENGNGDEGKLAAFSDEWLLCAYREMRRARVIDERLLRMQRQGRIGTYAPFSGQEAAQIGSVFALRKDDWIFPSYREVAACLTHGMPLEQFFHYVQGRLSGKRMPEGLNMFPTQIIIAAQTLHAVGCAWASKLKGEPQVSVAYFGDGATSEGDFHEAMNFAAVYNVPVIFFCQNNQYAISVPYRKQTASRTIAQKALAYGMKGVLVDGNDVLAVYETMKQAVEAARRGEGPMLIEALTYRLGPHTTADDPTKYRRPEEVETWRTKDPLHRLRALLERRGLWTEVQEEAFVAEVNEEITAAYEAAIASKSGSIVDAFDCVYSEAPKLLAEQKDEVMRRKQRSGVR</sequence>
<evidence type="ECO:0000256" key="7">
    <source>
        <dbReference type="ARBA" id="ARBA00023317"/>
    </source>
</evidence>
<feature type="domain" description="Dehydrogenase E1 component" evidence="11">
    <location>
        <begin position="56"/>
        <end position="340"/>
    </location>
</feature>
<reference evidence="12 13" key="1">
    <citation type="journal article" date="2014" name="Genome Announc.">
        <title>Complete Genome Sequence of the Thermophilic Polychlorinated Biphenyl Degrader Geobacillus sp. Strain JF8 (NBRC 109937).</title>
        <authorList>
            <person name="Shintani M."/>
            <person name="Ohtsubo Y."/>
            <person name="Fukuda K."/>
            <person name="Hosoyama A."/>
            <person name="Ohji S."/>
            <person name="Yamazoe A."/>
            <person name="Fujita N."/>
            <person name="Nagata Y."/>
            <person name="Tsuda M."/>
            <person name="Hatta T."/>
            <person name="Kimbara K."/>
        </authorList>
    </citation>
    <scope>NUCLEOTIDE SEQUENCE [LARGE SCALE GENOMIC DNA]</scope>
    <source>
        <strain evidence="12 13">JF8</strain>
    </source>
</reference>
<gene>
    <name evidence="12" type="ORF">M493_16675</name>
</gene>
<protein>
    <recommendedName>
        <fullName evidence="4 10">Pyruvate dehydrogenase E1 component subunit alpha</fullName>
        <ecNumber evidence="3 10">1.2.4.1</ecNumber>
    </recommendedName>
</protein>
<dbReference type="InterPro" id="IPR017596">
    <property type="entry name" value="PdhA/BkdA"/>
</dbReference>
<dbReference type="Gene3D" id="3.40.50.970">
    <property type="match status" value="1"/>
</dbReference>
<evidence type="ECO:0000256" key="10">
    <source>
        <dbReference type="RuleBase" id="RU366007"/>
    </source>
</evidence>
<dbReference type="AlphaFoldDB" id="S5Z9L5"/>
<evidence type="ECO:0000259" key="11">
    <source>
        <dbReference type="Pfam" id="PF00676"/>
    </source>
</evidence>
<evidence type="ECO:0000256" key="6">
    <source>
        <dbReference type="ARBA" id="ARBA00023052"/>
    </source>
</evidence>
<comment type="function">
    <text evidence="8 10">The pyruvate dehydrogenase complex catalyzes the overall conversion of pyruvate to acetyl-CoA and CO(2). It contains multiple copies of three enzymatic components: pyruvate dehydrogenase (E1), dihydrolipoamide acetyltransferase (E2) and lipoamide dehydrogenase (E3).</text>
</comment>
<comment type="subunit">
    <text evidence="2 10">Heterodimer of an alpha and a beta chain.</text>
</comment>
<evidence type="ECO:0000256" key="4">
    <source>
        <dbReference type="ARBA" id="ARBA00014159"/>
    </source>
</evidence>
<dbReference type="SUPFAM" id="SSF52518">
    <property type="entry name" value="Thiamin diphosphate-binding fold (THDP-binding)"/>
    <property type="match status" value="1"/>
</dbReference>
<dbReference type="GO" id="GO:0009083">
    <property type="term" value="P:branched-chain amino acid catabolic process"/>
    <property type="evidence" value="ECO:0007669"/>
    <property type="project" value="TreeGrafter"/>
</dbReference>
<keyword evidence="13" id="KW-1185">Reference proteome</keyword>
<evidence type="ECO:0000256" key="8">
    <source>
        <dbReference type="ARBA" id="ARBA00025211"/>
    </source>
</evidence>
<dbReference type="Proteomes" id="UP000015500">
    <property type="component" value="Chromosome"/>
</dbReference>
<comment type="cofactor">
    <cofactor evidence="1 10">
        <name>thiamine diphosphate</name>
        <dbReference type="ChEBI" id="CHEBI:58937"/>
    </cofactor>
</comment>
<dbReference type="HOGENOM" id="CLU_029393_1_0_9"/>
<keyword evidence="6 10" id="KW-0786">Thiamine pyrophosphate</keyword>
<dbReference type="STRING" id="1921421.M493_16675"/>
<dbReference type="PANTHER" id="PTHR43380:SF1">
    <property type="entry name" value="2-OXOISOVALERATE DEHYDROGENASE SUBUNIT ALPHA, MITOCHONDRIAL"/>
    <property type="match status" value="1"/>
</dbReference>
<dbReference type="PANTHER" id="PTHR43380">
    <property type="entry name" value="2-OXOISOVALERATE DEHYDROGENASE SUBUNIT ALPHA, MITOCHONDRIAL"/>
    <property type="match status" value="1"/>
</dbReference>
<evidence type="ECO:0000256" key="3">
    <source>
        <dbReference type="ARBA" id="ARBA00012281"/>
    </source>
</evidence>
<dbReference type="EMBL" id="CP006254">
    <property type="protein sequence ID" value="AGT33547.1"/>
    <property type="molecule type" value="Genomic_DNA"/>
</dbReference>
<dbReference type="EC" id="1.2.4.1" evidence="3 10"/>
<dbReference type="Pfam" id="PF00676">
    <property type="entry name" value="E1_dh"/>
    <property type="match status" value="1"/>
</dbReference>
<dbReference type="CDD" id="cd02000">
    <property type="entry name" value="TPP_E1_PDC_ADC_BCADC"/>
    <property type="match status" value="1"/>
</dbReference>
<dbReference type="NCBIfam" id="TIGR03181">
    <property type="entry name" value="PDH_E1_alph_x"/>
    <property type="match status" value="1"/>
</dbReference>
<evidence type="ECO:0000256" key="2">
    <source>
        <dbReference type="ARBA" id="ARBA00011870"/>
    </source>
</evidence>
<evidence type="ECO:0000256" key="5">
    <source>
        <dbReference type="ARBA" id="ARBA00023002"/>
    </source>
</evidence>
<evidence type="ECO:0000313" key="12">
    <source>
        <dbReference type="EMBL" id="AGT33547.1"/>
    </source>
</evidence>
<keyword evidence="5 10" id="KW-0560">Oxidoreductase</keyword>
<evidence type="ECO:0000256" key="1">
    <source>
        <dbReference type="ARBA" id="ARBA00001964"/>
    </source>
</evidence>
<evidence type="ECO:0000256" key="9">
    <source>
        <dbReference type="ARBA" id="ARBA00051231"/>
    </source>
</evidence>
<dbReference type="InterPro" id="IPR001017">
    <property type="entry name" value="DH_E1"/>
</dbReference>
<proteinExistence type="predicted"/>
<dbReference type="InterPro" id="IPR050771">
    <property type="entry name" value="Alpha-ketoacid_DH_E1_comp"/>
</dbReference>
<keyword evidence="7 10" id="KW-0670">Pyruvate</keyword>
<name>S5Z9L5_GEOG3</name>
<dbReference type="KEGG" id="gjf:M493_16675"/>
<accession>S5Z9L5</accession>
<evidence type="ECO:0000313" key="13">
    <source>
        <dbReference type="Proteomes" id="UP000015500"/>
    </source>
</evidence>
<comment type="catalytic activity">
    <reaction evidence="9 10">
        <text>N(6)-[(R)-lipoyl]-L-lysyl-[protein] + pyruvate + H(+) = N(6)-[(R)-S(8)-acetyldihydrolipoyl]-L-lysyl-[protein] + CO2</text>
        <dbReference type="Rhea" id="RHEA:19189"/>
        <dbReference type="Rhea" id="RHEA-COMP:10474"/>
        <dbReference type="Rhea" id="RHEA-COMP:10478"/>
        <dbReference type="ChEBI" id="CHEBI:15361"/>
        <dbReference type="ChEBI" id="CHEBI:15378"/>
        <dbReference type="ChEBI" id="CHEBI:16526"/>
        <dbReference type="ChEBI" id="CHEBI:83099"/>
        <dbReference type="ChEBI" id="CHEBI:83111"/>
        <dbReference type="EC" id="1.2.4.1"/>
    </reaction>
</comment>
<dbReference type="PATRIC" id="fig|1345697.3.peg.3287"/>
<dbReference type="GO" id="GO:0004739">
    <property type="term" value="F:pyruvate dehydrogenase (acetyl-transferring) activity"/>
    <property type="evidence" value="ECO:0007669"/>
    <property type="project" value="UniProtKB-UniRule"/>
</dbReference>